<evidence type="ECO:0000256" key="3">
    <source>
        <dbReference type="ARBA" id="ARBA00022692"/>
    </source>
</evidence>
<dbReference type="GeneID" id="120277640"/>
<dbReference type="Pfam" id="PF02544">
    <property type="entry name" value="Steroid_dh"/>
    <property type="match status" value="1"/>
</dbReference>
<keyword evidence="8" id="KW-1185">Reference proteome</keyword>
<sequence length="265" mass="29211">MALFLNFIFPASASLFLTAMTVIGVTTSALGGISEATGKNIQYSKFLNAGASDISKETKISSKAGMLLVYSPSLAAALASFAVPGFAVAGRCLLVGIVLSLHFFKRVFEVLFIHQYSGQMILKSAITISMAYCINTVTLLYAQYLTQDTPEPSFDLKNAGILLFLIGITGNFYHHYLLSKLRKKKEKGYKIPSGGLFSLVICPHYLFEIIGFLGLALISQTLFSFSWFLGTLFYLMGRSHATRKWYLSKFENYSGDVKALIPFVF</sequence>
<evidence type="ECO:0000313" key="8">
    <source>
        <dbReference type="Proteomes" id="UP001515500"/>
    </source>
</evidence>
<dbReference type="RefSeq" id="XP_039140431.1">
    <property type="nucleotide sequence ID" value="XM_039284497.1"/>
</dbReference>
<dbReference type="InterPro" id="IPR001104">
    <property type="entry name" value="3-oxo-5_a-steroid_4-DH_C"/>
</dbReference>
<evidence type="ECO:0000256" key="5">
    <source>
        <dbReference type="ARBA" id="ARBA00023136"/>
    </source>
</evidence>
<dbReference type="PANTHER" id="PTHR10556:SF35">
    <property type="entry name" value="3-OXO-5-ALPHA-STEROID 4-DEHYDROGENASE FAMILY PROTEIN"/>
    <property type="match status" value="1"/>
</dbReference>
<evidence type="ECO:0000259" key="7">
    <source>
        <dbReference type="Pfam" id="PF02544"/>
    </source>
</evidence>
<dbReference type="Proteomes" id="UP001515500">
    <property type="component" value="Chromosome 15"/>
</dbReference>
<evidence type="ECO:0000256" key="6">
    <source>
        <dbReference type="SAM" id="Phobius"/>
    </source>
</evidence>
<gene>
    <name evidence="9" type="primary">LOC120277640</name>
</gene>
<dbReference type="GO" id="GO:0016020">
    <property type="term" value="C:membrane"/>
    <property type="evidence" value="ECO:0007669"/>
    <property type="project" value="UniProtKB-SubCell"/>
</dbReference>
<feature type="transmembrane region" description="Helical" evidence="6">
    <location>
        <begin position="12"/>
        <end position="33"/>
    </location>
</feature>
<dbReference type="GO" id="GO:0006629">
    <property type="term" value="P:lipid metabolic process"/>
    <property type="evidence" value="ECO:0007669"/>
    <property type="project" value="InterPro"/>
</dbReference>
<reference evidence="9" key="1">
    <citation type="submission" date="2025-08" db="UniProtKB">
        <authorList>
            <consortium name="RefSeq"/>
        </authorList>
    </citation>
    <scope>IDENTIFICATION</scope>
</reference>
<feature type="domain" description="3-oxo-5-alpha-steroid 4-dehydrogenase C-terminal" evidence="7">
    <location>
        <begin position="128"/>
        <end position="265"/>
    </location>
</feature>
<evidence type="ECO:0000313" key="9">
    <source>
        <dbReference type="RefSeq" id="XP_039140431.1"/>
    </source>
</evidence>
<accession>A0AB40CNR2</accession>
<feature type="transmembrane region" description="Helical" evidence="6">
    <location>
        <begin position="188"/>
        <end position="206"/>
    </location>
</feature>
<name>A0AB40CNR2_DIOCR</name>
<feature type="transmembrane region" description="Helical" evidence="6">
    <location>
        <begin position="212"/>
        <end position="235"/>
    </location>
</feature>
<dbReference type="AlphaFoldDB" id="A0AB40CNR2"/>
<feature type="transmembrane region" description="Helical" evidence="6">
    <location>
        <begin position="120"/>
        <end position="144"/>
    </location>
</feature>
<keyword evidence="3 6" id="KW-0812">Transmembrane</keyword>
<feature type="transmembrane region" description="Helical" evidence="6">
    <location>
        <begin position="88"/>
        <end position="108"/>
    </location>
</feature>
<evidence type="ECO:0000256" key="4">
    <source>
        <dbReference type="ARBA" id="ARBA00022989"/>
    </source>
</evidence>
<evidence type="ECO:0000256" key="2">
    <source>
        <dbReference type="ARBA" id="ARBA00007742"/>
    </source>
</evidence>
<dbReference type="PROSITE" id="PS50244">
    <property type="entry name" value="S5A_REDUCTASE"/>
    <property type="match status" value="1"/>
</dbReference>
<dbReference type="PANTHER" id="PTHR10556">
    <property type="entry name" value="3-OXO-5-ALPHA-STEROID 4-DEHYDROGENASE"/>
    <property type="match status" value="1"/>
</dbReference>
<dbReference type="Gene3D" id="1.20.120.1630">
    <property type="match status" value="1"/>
</dbReference>
<comment type="similarity">
    <text evidence="2">Belongs to the steroid 5-alpha reductase family.</text>
</comment>
<dbReference type="InterPro" id="IPR039357">
    <property type="entry name" value="SRD5A/TECR"/>
</dbReference>
<dbReference type="GO" id="GO:0016627">
    <property type="term" value="F:oxidoreductase activity, acting on the CH-CH group of donors"/>
    <property type="evidence" value="ECO:0007669"/>
    <property type="project" value="InterPro"/>
</dbReference>
<organism evidence="8 9">
    <name type="scientific">Dioscorea cayennensis subsp. rotundata</name>
    <name type="common">White Guinea yam</name>
    <name type="synonym">Dioscorea rotundata</name>
    <dbReference type="NCBI Taxonomy" id="55577"/>
    <lineage>
        <taxon>Eukaryota</taxon>
        <taxon>Viridiplantae</taxon>
        <taxon>Streptophyta</taxon>
        <taxon>Embryophyta</taxon>
        <taxon>Tracheophyta</taxon>
        <taxon>Spermatophyta</taxon>
        <taxon>Magnoliopsida</taxon>
        <taxon>Liliopsida</taxon>
        <taxon>Dioscoreales</taxon>
        <taxon>Dioscoreaceae</taxon>
        <taxon>Dioscorea</taxon>
    </lineage>
</organism>
<keyword evidence="4 6" id="KW-1133">Transmembrane helix</keyword>
<evidence type="ECO:0000256" key="1">
    <source>
        <dbReference type="ARBA" id="ARBA00004141"/>
    </source>
</evidence>
<feature type="transmembrane region" description="Helical" evidence="6">
    <location>
        <begin position="156"/>
        <end position="176"/>
    </location>
</feature>
<protein>
    <submittedName>
        <fullName evidence="9">3-oxo-5-alpha-steroid 4-dehydrogenase 1-like</fullName>
    </submittedName>
</protein>
<comment type="subcellular location">
    <subcellularLocation>
        <location evidence="1">Membrane</location>
        <topology evidence="1">Multi-pass membrane protein</topology>
    </subcellularLocation>
</comment>
<proteinExistence type="inferred from homology"/>
<dbReference type="FunFam" id="1.20.120.1630:FF:000017">
    <property type="entry name" value="3-oxo-5-alpha-steroid 4-dehydrogenase family protein"/>
    <property type="match status" value="1"/>
</dbReference>
<keyword evidence="5 6" id="KW-0472">Membrane</keyword>